<feature type="compositionally biased region" description="Acidic residues" evidence="1">
    <location>
        <begin position="215"/>
        <end position="225"/>
    </location>
</feature>
<feature type="region of interest" description="Disordered" evidence="1">
    <location>
        <begin position="1"/>
        <end position="45"/>
    </location>
</feature>
<evidence type="ECO:0000313" key="2">
    <source>
        <dbReference type="EMBL" id="CAD9307505.1"/>
    </source>
</evidence>
<name>A0A7S1VRZ5_9STRA</name>
<feature type="compositionally biased region" description="Polar residues" evidence="1">
    <location>
        <begin position="17"/>
        <end position="27"/>
    </location>
</feature>
<proteinExistence type="predicted"/>
<gene>
    <name evidence="2" type="ORF">GOCE00092_LOCUS25064</name>
</gene>
<feature type="compositionally biased region" description="Basic and acidic residues" evidence="1">
    <location>
        <begin position="1"/>
        <end position="10"/>
    </location>
</feature>
<feature type="region of interest" description="Disordered" evidence="1">
    <location>
        <begin position="206"/>
        <end position="225"/>
    </location>
</feature>
<feature type="compositionally biased region" description="Basic residues" evidence="1">
    <location>
        <begin position="119"/>
        <end position="141"/>
    </location>
</feature>
<dbReference type="EMBL" id="HBGK01047757">
    <property type="protein sequence ID" value="CAD9307505.1"/>
    <property type="molecule type" value="Transcribed_RNA"/>
</dbReference>
<feature type="region of interest" description="Disordered" evidence="1">
    <location>
        <begin position="100"/>
        <end position="145"/>
    </location>
</feature>
<evidence type="ECO:0000256" key="1">
    <source>
        <dbReference type="SAM" id="MobiDB-lite"/>
    </source>
</evidence>
<organism evidence="2">
    <name type="scientific">Grammatophora oceanica</name>
    <dbReference type="NCBI Taxonomy" id="210454"/>
    <lineage>
        <taxon>Eukaryota</taxon>
        <taxon>Sar</taxon>
        <taxon>Stramenopiles</taxon>
        <taxon>Ochrophyta</taxon>
        <taxon>Bacillariophyta</taxon>
        <taxon>Fragilariophyceae</taxon>
        <taxon>Fragilariophycidae</taxon>
        <taxon>Rhabdonematales</taxon>
        <taxon>Grammatophoraceae</taxon>
        <taxon>Grammatophora</taxon>
    </lineage>
</organism>
<sequence length="225" mass="25160">MTPRSRDDPFRSAPCTKLNQRSNTNATAIPAPSHRHRHSRSYQTTTSLKLTASSLIPCFRLVDSSFDELGNSTLPFLRKHIPVSRLRRDLSNNTTMAPVTEMPVSVDVGQPTTAASPEKKKKSKSGKTKDGKTKKKRSSKKKSSESGVRTKFLLESLRQDYYSLQDENAVLREIIESKLPNVADVIFQECCPPRKKVSSIDELADMMPKSMTIAEGDEDDEDDSE</sequence>
<reference evidence="2" key="1">
    <citation type="submission" date="2021-01" db="EMBL/GenBank/DDBJ databases">
        <authorList>
            <person name="Corre E."/>
            <person name="Pelletier E."/>
            <person name="Niang G."/>
            <person name="Scheremetjew M."/>
            <person name="Finn R."/>
            <person name="Kale V."/>
            <person name="Holt S."/>
            <person name="Cochrane G."/>
            <person name="Meng A."/>
            <person name="Brown T."/>
            <person name="Cohen L."/>
        </authorList>
    </citation>
    <scope>NUCLEOTIDE SEQUENCE</scope>
    <source>
        <strain evidence="2">CCMP 410</strain>
    </source>
</reference>
<protein>
    <submittedName>
        <fullName evidence="2">Uncharacterized protein</fullName>
    </submittedName>
</protein>
<accession>A0A7S1VRZ5</accession>
<dbReference type="AlphaFoldDB" id="A0A7S1VRZ5"/>